<feature type="non-terminal residue" evidence="1">
    <location>
        <position position="1"/>
    </location>
</feature>
<sequence>QGDVSQDRGRGPRRFDEFGNQNQDYRSQNRPVAYQPFAGRSAPTVIAVPGAQQPASHSQPHQGNYHHNNSRGRGGYRGRGNYRGDSRGGHRGGRGGGYRGGYRGGRGGY</sequence>
<proteinExistence type="predicted"/>
<reference evidence="1" key="1">
    <citation type="submission" date="2022-07" db="EMBL/GenBank/DDBJ databases">
        <title>Phylogenomic reconstructions and comparative analyses of Kickxellomycotina fungi.</title>
        <authorList>
            <person name="Reynolds N.K."/>
            <person name="Stajich J.E."/>
            <person name="Barry K."/>
            <person name="Grigoriev I.V."/>
            <person name="Crous P."/>
            <person name="Smith M.E."/>
        </authorList>
    </citation>
    <scope>NUCLEOTIDE SEQUENCE</scope>
    <source>
        <strain evidence="1">NRRL 5244</strain>
    </source>
</reference>
<organism evidence="1 2">
    <name type="scientific">Linderina macrospora</name>
    <dbReference type="NCBI Taxonomy" id="4868"/>
    <lineage>
        <taxon>Eukaryota</taxon>
        <taxon>Fungi</taxon>
        <taxon>Fungi incertae sedis</taxon>
        <taxon>Zoopagomycota</taxon>
        <taxon>Kickxellomycotina</taxon>
        <taxon>Kickxellomycetes</taxon>
        <taxon>Kickxellales</taxon>
        <taxon>Kickxellaceae</taxon>
        <taxon>Linderina</taxon>
    </lineage>
</organism>
<evidence type="ECO:0000313" key="2">
    <source>
        <dbReference type="Proteomes" id="UP001150603"/>
    </source>
</evidence>
<dbReference type="EMBL" id="JANBPW010005138">
    <property type="protein sequence ID" value="KAJ1933276.1"/>
    <property type="molecule type" value="Genomic_DNA"/>
</dbReference>
<name>A0ACC1J0Q9_9FUNG</name>
<protein>
    <submittedName>
        <fullName evidence="1">Uncharacterized protein</fullName>
    </submittedName>
</protein>
<dbReference type="Proteomes" id="UP001150603">
    <property type="component" value="Unassembled WGS sequence"/>
</dbReference>
<keyword evidence="2" id="KW-1185">Reference proteome</keyword>
<comment type="caution">
    <text evidence="1">The sequence shown here is derived from an EMBL/GenBank/DDBJ whole genome shotgun (WGS) entry which is preliminary data.</text>
</comment>
<evidence type="ECO:0000313" key="1">
    <source>
        <dbReference type="EMBL" id="KAJ1933276.1"/>
    </source>
</evidence>
<accession>A0ACC1J0Q9</accession>
<gene>
    <name evidence="1" type="ORF">FBU59_006082</name>
</gene>